<accession>A0A6C0JN53</accession>
<keyword evidence="1" id="KW-1133">Transmembrane helix</keyword>
<reference evidence="2" key="1">
    <citation type="journal article" date="2020" name="Nature">
        <title>Giant virus diversity and host interactions through global metagenomics.</title>
        <authorList>
            <person name="Schulz F."/>
            <person name="Roux S."/>
            <person name="Paez-Espino D."/>
            <person name="Jungbluth S."/>
            <person name="Walsh D.A."/>
            <person name="Denef V.J."/>
            <person name="McMahon K.D."/>
            <person name="Konstantinidis K.T."/>
            <person name="Eloe-Fadrosh E.A."/>
            <person name="Kyrpides N.C."/>
            <person name="Woyke T."/>
        </authorList>
    </citation>
    <scope>NUCLEOTIDE SEQUENCE</scope>
    <source>
        <strain evidence="2">GVMAG-M-3300027747-57</strain>
    </source>
</reference>
<keyword evidence="1" id="KW-0812">Transmembrane</keyword>
<evidence type="ECO:0000313" key="2">
    <source>
        <dbReference type="EMBL" id="QHU06301.1"/>
    </source>
</evidence>
<name>A0A6C0JN53_9ZZZZ</name>
<evidence type="ECO:0000256" key="1">
    <source>
        <dbReference type="SAM" id="Phobius"/>
    </source>
</evidence>
<sequence>MNLAVAIYSAILFFLLSPGVLLRLPPNGSKLTVAGVHALVFAGVLYFTAGFIWRWSLSIPVLREGAKNKNKNKNKYRPLGI</sequence>
<dbReference type="EMBL" id="MN740431">
    <property type="protein sequence ID" value="QHU06301.1"/>
    <property type="molecule type" value="Genomic_DNA"/>
</dbReference>
<organism evidence="2">
    <name type="scientific">viral metagenome</name>
    <dbReference type="NCBI Taxonomy" id="1070528"/>
    <lineage>
        <taxon>unclassified sequences</taxon>
        <taxon>metagenomes</taxon>
        <taxon>organismal metagenomes</taxon>
    </lineage>
</organism>
<proteinExistence type="predicted"/>
<protein>
    <submittedName>
        <fullName evidence="2">Uncharacterized protein</fullName>
    </submittedName>
</protein>
<keyword evidence="1" id="KW-0472">Membrane</keyword>
<feature type="transmembrane region" description="Helical" evidence="1">
    <location>
        <begin position="33"/>
        <end position="53"/>
    </location>
</feature>
<dbReference type="AlphaFoldDB" id="A0A6C0JN53"/>